<keyword evidence="2" id="KW-0378">Hydrolase</keyword>
<dbReference type="Gene3D" id="1.10.287.1080">
    <property type="entry name" value="MazG-like"/>
    <property type="match status" value="1"/>
</dbReference>
<evidence type="ECO:0000313" key="2">
    <source>
        <dbReference type="EMBL" id="MDQ0424461.1"/>
    </source>
</evidence>
<dbReference type="EMBL" id="JAUSVM010000001">
    <property type="protein sequence ID" value="MDQ0424461.1"/>
    <property type="molecule type" value="Genomic_DNA"/>
</dbReference>
<evidence type="ECO:0000313" key="3">
    <source>
        <dbReference type="Proteomes" id="UP001240250"/>
    </source>
</evidence>
<dbReference type="CDD" id="cd11528">
    <property type="entry name" value="NTP-PPase_MazG_Nterm"/>
    <property type="match status" value="1"/>
</dbReference>
<dbReference type="InterPro" id="IPR004518">
    <property type="entry name" value="MazG-like_dom"/>
</dbReference>
<comment type="caution">
    <text evidence="2">The sequence shown here is derived from an EMBL/GenBank/DDBJ whole genome shotgun (WGS) entry which is preliminary data.</text>
</comment>
<organism evidence="2 3">
    <name type="scientific">Cellulomonas iranensis</name>
    <dbReference type="NCBI Taxonomy" id="76862"/>
    <lineage>
        <taxon>Bacteria</taxon>
        <taxon>Bacillati</taxon>
        <taxon>Actinomycetota</taxon>
        <taxon>Actinomycetes</taxon>
        <taxon>Micrococcales</taxon>
        <taxon>Cellulomonadaceae</taxon>
        <taxon>Cellulomonas</taxon>
    </lineage>
</organism>
<gene>
    <name evidence="2" type="ORF">JO380_000842</name>
</gene>
<accession>A0ABU0GID1</accession>
<protein>
    <submittedName>
        <fullName evidence="2">XTP/dITP diphosphohydrolase</fullName>
        <ecNumber evidence="2">3.6.1.66</ecNumber>
    </submittedName>
</protein>
<dbReference type="InterPro" id="IPR011551">
    <property type="entry name" value="NTP_PyrPHydrolase_MazG"/>
</dbReference>
<reference evidence="2 3" key="1">
    <citation type="submission" date="2023-07" db="EMBL/GenBank/DDBJ databases">
        <title>Sequencing the genomes of 1000 actinobacteria strains.</title>
        <authorList>
            <person name="Klenk H.-P."/>
        </authorList>
    </citation>
    <scope>NUCLEOTIDE SEQUENCE [LARGE SCALE GENOMIC DNA]</scope>
    <source>
        <strain evidence="2 3">DSM 14785</strain>
    </source>
</reference>
<dbReference type="PANTHER" id="PTHR30522:SF0">
    <property type="entry name" value="NUCLEOSIDE TRIPHOSPHATE PYROPHOSPHOHYDROLASE"/>
    <property type="match status" value="1"/>
</dbReference>
<dbReference type="Proteomes" id="UP001240250">
    <property type="component" value="Unassembled WGS sequence"/>
</dbReference>
<dbReference type="Pfam" id="PF03819">
    <property type="entry name" value="MazG"/>
    <property type="match status" value="1"/>
</dbReference>
<dbReference type="EC" id="3.6.1.66" evidence="2"/>
<dbReference type="SUPFAM" id="SSF101386">
    <property type="entry name" value="all-alpha NTP pyrophosphatases"/>
    <property type="match status" value="1"/>
</dbReference>
<evidence type="ECO:0000259" key="1">
    <source>
        <dbReference type="Pfam" id="PF03819"/>
    </source>
</evidence>
<feature type="domain" description="NTP pyrophosphohydrolase MazG-like" evidence="1">
    <location>
        <begin position="51"/>
        <end position="126"/>
    </location>
</feature>
<sequence>MTVDAAPPEGDAVRSVGSARSSAAQVEALERVVALMDRLRSPGGCPWVGAQTHATLQQFVVDEAHELVEAVETGDRAGLREELGDVLQQVLFHARVAAEHPDDPFDLADVADGLAAKLVRRHPHVFAPDGSDLPDAGLDVAAVHDAYERLKREEKVTRASALDGVPPSLGALSRAEKLVARADRAGLLAAAPLPPAAPDGATARDVPPLDDRALGERLLALVAAAHRDGLDAEGALRRATAAWESSARSAEASA</sequence>
<dbReference type="PANTHER" id="PTHR30522">
    <property type="entry name" value="NUCLEOSIDE TRIPHOSPHATE PYROPHOSPHOHYDROLASE"/>
    <property type="match status" value="1"/>
</dbReference>
<dbReference type="GO" id="GO:0036220">
    <property type="term" value="F:ITP diphosphatase activity"/>
    <property type="evidence" value="ECO:0007669"/>
    <property type="project" value="UniProtKB-EC"/>
</dbReference>
<keyword evidence="3" id="KW-1185">Reference proteome</keyword>
<dbReference type="InterPro" id="IPR048015">
    <property type="entry name" value="NTP-PPase_MazG-like_N"/>
</dbReference>
<proteinExistence type="predicted"/>
<name>A0ABU0GID1_9CELL</name>
<dbReference type="RefSeq" id="WP_233421125.1">
    <property type="nucleotide sequence ID" value="NZ_CP194061.1"/>
</dbReference>